<accession>A0A402DUB3</accession>
<evidence type="ECO:0000313" key="2">
    <source>
        <dbReference type="EMBL" id="GCE77676.1"/>
    </source>
</evidence>
<name>A0A402DUB3_9CELL</name>
<dbReference type="RefSeq" id="WP_218022784.1">
    <property type="nucleotide sequence ID" value="NZ_BIMR01000238.1"/>
</dbReference>
<protein>
    <recommendedName>
        <fullName evidence="4">DUF1269 domain-containing family protein</fullName>
    </recommendedName>
</protein>
<reference evidence="2 3" key="1">
    <citation type="submission" date="2019-01" db="EMBL/GenBank/DDBJ databases">
        <title>Draft genome sequence of Cellulomonas takizawaensis strain TKZ-21.</title>
        <authorList>
            <person name="Yamamura H."/>
            <person name="Hayashi T."/>
            <person name="Hamada M."/>
            <person name="Serisawa Y."/>
            <person name="Matsuyama K."/>
            <person name="Nakagawa Y."/>
            <person name="Otoguro M."/>
            <person name="Yanagida F."/>
            <person name="Hayakawa M."/>
        </authorList>
    </citation>
    <scope>NUCLEOTIDE SEQUENCE [LARGE SCALE GENOMIC DNA]</scope>
    <source>
        <strain evidence="2 3">NBRC12680</strain>
    </source>
</reference>
<evidence type="ECO:0000256" key="1">
    <source>
        <dbReference type="SAM" id="MobiDB-lite"/>
    </source>
</evidence>
<dbReference type="EMBL" id="BIMR01000238">
    <property type="protein sequence ID" value="GCE77676.1"/>
    <property type="molecule type" value="Genomic_DNA"/>
</dbReference>
<dbReference type="AlphaFoldDB" id="A0A402DUB3"/>
<keyword evidence="3" id="KW-1185">Reference proteome</keyword>
<dbReference type="Pfam" id="PF19850">
    <property type="entry name" value="DUF6325"/>
    <property type="match status" value="1"/>
</dbReference>
<sequence length="166" mass="17617">MDLETSGPIDYVVVEIPPGGLKGDAFSLLVDLVDRGVIRPLDLTVVGRDAQGEFAVVSFDELSVQGVDGTFLHGASHDVLDDDDLREVARGIRPGYSAAVLLYENTWAAPLATALRRNGAQLLDSRRFPVQAILAKLDVLTGGADWSAPQRPAPDAAAHPTGPRPP</sequence>
<comment type="caution">
    <text evidence="2">The sequence shown here is derived from an EMBL/GenBank/DDBJ whole genome shotgun (WGS) entry which is preliminary data.</text>
</comment>
<evidence type="ECO:0000313" key="3">
    <source>
        <dbReference type="Proteomes" id="UP000289954"/>
    </source>
</evidence>
<evidence type="ECO:0008006" key="4">
    <source>
        <dbReference type="Google" id="ProtNLM"/>
    </source>
</evidence>
<dbReference type="Proteomes" id="UP000289954">
    <property type="component" value="Unassembled WGS sequence"/>
</dbReference>
<organism evidence="2 3">
    <name type="scientific">Cellulomonas biazotea</name>
    <dbReference type="NCBI Taxonomy" id="1709"/>
    <lineage>
        <taxon>Bacteria</taxon>
        <taxon>Bacillati</taxon>
        <taxon>Actinomycetota</taxon>
        <taxon>Actinomycetes</taxon>
        <taxon>Micrococcales</taxon>
        <taxon>Cellulomonadaceae</taxon>
        <taxon>Cellulomonas</taxon>
    </lineage>
</organism>
<feature type="region of interest" description="Disordered" evidence="1">
    <location>
        <begin position="145"/>
        <end position="166"/>
    </location>
</feature>
<proteinExistence type="predicted"/>
<gene>
    <name evidence="2" type="ORF">CBZ_27320</name>
</gene>
<dbReference type="InterPro" id="IPR046288">
    <property type="entry name" value="DUF6325"/>
</dbReference>